<evidence type="ECO:0000313" key="3">
    <source>
        <dbReference type="Proteomes" id="UP000038009"/>
    </source>
</evidence>
<comment type="caution">
    <text evidence="2">The sequence shown here is derived from an EMBL/GenBank/DDBJ whole genome shotgun (WGS) entry which is preliminary data.</text>
</comment>
<feature type="region of interest" description="Disordered" evidence="1">
    <location>
        <begin position="538"/>
        <end position="563"/>
    </location>
</feature>
<reference evidence="2 3" key="1">
    <citation type="journal article" date="2015" name="PLoS Pathog.">
        <title>Leptomonas seymouri: Adaptations to the Dixenous Life Cycle Analyzed by Genome Sequencing, Transcriptome Profiling and Co-infection with Leishmania donovani.</title>
        <authorList>
            <person name="Kraeva N."/>
            <person name="Butenko A."/>
            <person name="Hlavacova J."/>
            <person name="Kostygov A."/>
            <person name="Myskova J."/>
            <person name="Grybchuk D."/>
            <person name="Lestinova T."/>
            <person name="Votypka J."/>
            <person name="Volf P."/>
            <person name="Opperdoes F."/>
            <person name="Flegontov P."/>
            <person name="Lukes J."/>
            <person name="Yurchenko V."/>
        </authorList>
    </citation>
    <scope>NUCLEOTIDE SEQUENCE [LARGE SCALE GENOMIC DNA]</scope>
    <source>
        <strain evidence="2 3">ATCC 30220</strain>
    </source>
</reference>
<dbReference type="OMA" id="SAQHEYD"/>
<gene>
    <name evidence="2" type="ORF">ABL78_1802</name>
</gene>
<dbReference type="EMBL" id="LJSK01000032">
    <property type="protein sequence ID" value="KPI89066.1"/>
    <property type="molecule type" value="Genomic_DNA"/>
</dbReference>
<evidence type="ECO:0000313" key="2">
    <source>
        <dbReference type="EMBL" id="KPI89066.1"/>
    </source>
</evidence>
<sequence>MYPSAISRSSPLSPVERDLTAMIRADDDTLTHDRSTTAAGAVNLPRSASSWEMLDIADSSNAQDGVGIRATDIFSVESAGREEEAAALPAVTNEDVPAHVTPTKGPQSAQHEYDMRGDQQDTCAAATVAESNRSSLVNSASSGWSLLSTPSEKHLASAVTKGAQSSTLPYTLDDVQTVTIDGMVNPGMVDGEGTSAILLTASRAVPRAFLIGSSSPLPVSLIHASISASAAGGGGGDGWSTTSYEEVCMGDVLRSTGSATCTASSIVSTCTSPSPSHSAAFCAVMGVLPHAAEVPSELSEPLQGEEKEVAGAPMPPHQGTTPTHQAPWRTEQLRGLPLPFAAASAGAAKAMATPPATWPARRLSFLSSSAATVALSAAVIPPTLLTGFADIPAPLSHPHVDAAAQSAPSQSPRWSSSLPSAPSFFAFPLTAEATQWWSQACVVCSEGSQQALRSLHSVCGYVWMDLKNHWYPQLRLVLGDHSCAAKVRRAHSANRHVPHLKAKKRAPDPSEDNGEHALPRSMSVPSWISGETRILQASNPASMTADGKAKHRQSEEGYNDDHTVRSTRCGLQPFFNMAADAVGWAAQGLLVFLL</sequence>
<accession>A0A0N0P7R3</accession>
<evidence type="ECO:0000256" key="1">
    <source>
        <dbReference type="SAM" id="MobiDB-lite"/>
    </source>
</evidence>
<dbReference type="OrthoDB" id="267246at2759"/>
<dbReference type="VEuPathDB" id="TriTrypDB:Lsey_0032_0100"/>
<dbReference type="AlphaFoldDB" id="A0A0N0P7R3"/>
<feature type="region of interest" description="Disordered" evidence="1">
    <location>
        <begin position="490"/>
        <end position="522"/>
    </location>
</feature>
<organism evidence="2 3">
    <name type="scientific">Leptomonas seymouri</name>
    <dbReference type="NCBI Taxonomy" id="5684"/>
    <lineage>
        <taxon>Eukaryota</taxon>
        <taxon>Discoba</taxon>
        <taxon>Euglenozoa</taxon>
        <taxon>Kinetoplastea</taxon>
        <taxon>Metakinetoplastina</taxon>
        <taxon>Trypanosomatida</taxon>
        <taxon>Trypanosomatidae</taxon>
        <taxon>Leishmaniinae</taxon>
        <taxon>Leptomonas</taxon>
    </lineage>
</organism>
<protein>
    <submittedName>
        <fullName evidence="2">Uncharacterized protein</fullName>
    </submittedName>
</protein>
<proteinExistence type="predicted"/>
<feature type="region of interest" description="Disordered" evidence="1">
    <location>
        <begin position="296"/>
        <end position="326"/>
    </location>
</feature>
<dbReference type="Proteomes" id="UP000038009">
    <property type="component" value="Unassembled WGS sequence"/>
</dbReference>
<feature type="compositionally biased region" description="Basic and acidic residues" evidence="1">
    <location>
        <begin position="505"/>
        <end position="518"/>
    </location>
</feature>
<name>A0A0N0P7R3_LEPSE</name>
<feature type="compositionally biased region" description="Basic and acidic residues" evidence="1">
    <location>
        <begin position="552"/>
        <end position="563"/>
    </location>
</feature>
<keyword evidence="3" id="KW-1185">Reference proteome</keyword>
<feature type="compositionally biased region" description="Basic residues" evidence="1">
    <location>
        <begin position="490"/>
        <end position="504"/>
    </location>
</feature>